<evidence type="ECO:0000313" key="1">
    <source>
        <dbReference type="EMBL" id="MDQ0646231.1"/>
    </source>
</evidence>
<keyword evidence="2" id="KW-1185">Reference proteome</keyword>
<dbReference type="Proteomes" id="UP001244427">
    <property type="component" value="Unassembled WGS sequence"/>
</dbReference>
<sequence length="71" mass="7667">MATYDLSTTPLRVLLDAPDARAVIDELLPELPEHPMIQMAYGMSVDSVLAFAAGAGDPERVTALRDALNRL</sequence>
<dbReference type="RefSeq" id="WP_307293014.1">
    <property type="nucleotide sequence ID" value="NZ_JAUSXV010000001.1"/>
</dbReference>
<comment type="caution">
    <text evidence="1">The sequence shown here is derived from an EMBL/GenBank/DDBJ whole genome shotgun (WGS) entry which is preliminary data.</text>
</comment>
<gene>
    <name evidence="1" type="ORF">QFZ53_000427</name>
</gene>
<reference evidence="1 2" key="1">
    <citation type="submission" date="2023-07" db="EMBL/GenBank/DDBJ databases">
        <title>Comparative genomics of wheat-associated soil bacteria to identify genetic determinants of phenazine resistance.</title>
        <authorList>
            <person name="Mouncey N."/>
        </authorList>
    </citation>
    <scope>NUCLEOTIDE SEQUENCE [LARGE SCALE GENOMIC DNA]</scope>
    <source>
        <strain evidence="1 2">W4I9-1</strain>
    </source>
</reference>
<dbReference type="EMBL" id="JAUSXV010000001">
    <property type="protein sequence ID" value="MDQ0646231.1"/>
    <property type="molecule type" value="Genomic_DNA"/>
</dbReference>
<organism evidence="1 2">
    <name type="scientific">Microbacterium natoriense</name>
    <dbReference type="NCBI Taxonomy" id="284570"/>
    <lineage>
        <taxon>Bacteria</taxon>
        <taxon>Bacillati</taxon>
        <taxon>Actinomycetota</taxon>
        <taxon>Actinomycetes</taxon>
        <taxon>Micrococcales</taxon>
        <taxon>Microbacteriaceae</taxon>
        <taxon>Microbacterium</taxon>
    </lineage>
</organism>
<evidence type="ECO:0000313" key="2">
    <source>
        <dbReference type="Proteomes" id="UP001244427"/>
    </source>
</evidence>
<proteinExistence type="predicted"/>
<accession>A0AAW8EVL2</accession>
<dbReference type="AlphaFoldDB" id="A0AAW8EVL2"/>
<protein>
    <submittedName>
        <fullName evidence="1">Uncharacterized protein</fullName>
    </submittedName>
</protein>
<name>A0AAW8EVL2_9MICO</name>